<dbReference type="InterPro" id="IPR000731">
    <property type="entry name" value="SSD"/>
</dbReference>
<dbReference type="Pfam" id="PF02460">
    <property type="entry name" value="Patched"/>
    <property type="match status" value="1"/>
</dbReference>
<evidence type="ECO:0000256" key="5">
    <source>
        <dbReference type="ARBA" id="ARBA00022989"/>
    </source>
</evidence>
<feature type="transmembrane region" description="Helical" evidence="8">
    <location>
        <begin position="433"/>
        <end position="453"/>
    </location>
</feature>
<evidence type="ECO:0000313" key="12">
    <source>
        <dbReference type="WBParaSite" id="EVEC_0000556101-mRNA-1"/>
    </source>
</evidence>
<feature type="transmembrane region" description="Helical" evidence="8">
    <location>
        <begin position="498"/>
        <end position="523"/>
    </location>
</feature>
<dbReference type="GO" id="GO:0030659">
    <property type="term" value="C:cytoplasmic vesicle membrane"/>
    <property type="evidence" value="ECO:0007669"/>
    <property type="project" value="TreeGrafter"/>
</dbReference>
<evidence type="ECO:0000256" key="7">
    <source>
        <dbReference type="ARBA" id="ARBA00023180"/>
    </source>
</evidence>
<feature type="transmembrane region" description="Helical" evidence="8">
    <location>
        <begin position="459"/>
        <end position="477"/>
    </location>
</feature>
<evidence type="ECO:0000256" key="3">
    <source>
        <dbReference type="ARBA" id="ARBA00022475"/>
    </source>
</evidence>
<accession>A0A0N4V5P6</accession>
<dbReference type="GO" id="GO:0005886">
    <property type="term" value="C:plasma membrane"/>
    <property type="evidence" value="ECO:0007669"/>
    <property type="project" value="UniProtKB-SubCell"/>
</dbReference>
<organism evidence="12">
    <name type="scientific">Enterobius vermicularis</name>
    <name type="common">Human pinworm</name>
    <dbReference type="NCBI Taxonomy" id="51028"/>
    <lineage>
        <taxon>Eukaryota</taxon>
        <taxon>Metazoa</taxon>
        <taxon>Ecdysozoa</taxon>
        <taxon>Nematoda</taxon>
        <taxon>Chromadorea</taxon>
        <taxon>Rhabditida</taxon>
        <taxon>Spirurina</taxon>
        <taxon>Oxyuridomorpha</taxon>
        <taxon>Oxyuroidea</taxon>
        <taxon>Oxyuridae</taxon>
        <taxon>Enterobius</taxon>
    </lineage>
</organism>
<dbReference type="GO" id="GO:0006897">
    <property type="term" value="P:endocytosis"/>
    <property type="evidence" value="ECO:0007669"/>
    <property type="project" value="TreeGrafter"/>
</dbReference>
<dbReference type="GO" id="GO:0018996">
    <property type="term" value="P:molting cycle, collagen and cuticulin-based cuticle"/>
    <property type="evidence" value="ECO:0007669"/>
    <property type="project" value="TreeGrafter"/>
</dbReference>
<sequence length="567" mass="63766">MFYTEKLLAVGVDNVFILLSAWRATNVADSLMHRMEETFSDAAVSITVTSLTDLISFAVGCLTPFPSVQMFCAYAVAAVIFTYVYQLTFFAGIMVLTCRREVEGRHCLTFQKMKKHVRPSLKMIEKGKSKKTCKSGFVFTLWKPLQSIRLTNYRLAHESDIMQGQYYATGNLAKTYQYEDRGFEKNHALARFFRTTYSDALLNPVVHLIIITAFLSYLGLAAWGCANVKLGLEPNDLLPENSYGKRTLAVAEKYFSDYGSYLHVWMYNLSKVDLGHRRLWVVLEKEIELYEHTEFTSSSDSWLRTFLNFVQQAGLLITPENFVYILKNVFLSQPRYAKFNRDIVFDDTGNALEASRIPVQLRFVGACNQSRAMHLFRRLAETSELNTGVYADFFQFAEQYNAVLPGTLSSIAIAGVAVVCVSLLLIPEPIASLWVTLSIVSINVGILGFMTFWSVRLDFISMVTIVMSIGFCVDFASHLAYNFAKGSNIPASERMRNALYAVGTPILQSASSTILGVSFMASAESYIFRSFLKTIILVITLGALHGLVILPVLLTLFYCDSKNNNDE</sequence>
<dbReference type="InterPro" id="IPR051697">
    <property type="entry name" value="Patched_domain-protein"/>
</dbReference>
<dbReference type="OrthoDB" id="6510177at2759"/>
<dbReference type="AlphaFoldDB" id="A0A0N4V5P6"/>
<keyword evidence="6 8" id="KW-0472">Membrane</keyword>
<feature type="transmembrane region" description="Helical" evidence="8">
    <location>
        <begin position="402"/>
        <end position="426"/>
    </location>
</feature>
<dbReference type="EMBL" id="UXUI01008074">
    <property type="protein sequence ID" value="VDD90421.1"/>
    <property type="molecule type" value="Genomic_DNA"/>
</dbReference>
<evidence type="ECO:0000256" key="6">
    <source>
        <dbReference type="ARBA" id="ARBA00023136"/>
    </source>
</evidence>
<name>A0A0N4V5P6_ENTVE</name>
<feature type="transmembrane region" description="Helical" evidence="8">
    <location>
        <begin position="71"/>
        <end position="96"/>
    </location>
</feature>
<proteinExistence type="inferred from homology"/>
<reference evidence="10 11" key="2">
    <citation type="submission" date="2018-10" db="EMBL/GenBank/DDBJ databases">
        <authorList>
            <consortium name="Pathogen Informatics"/>
        </authorList>
    </citation>
    <scope>NUCLEOTIDE SEQUENCE [LARGE SCALE GENOMIC DNA]</scope>
</reference>
<comment type="subcellular location">
    <subcellularLocation>
        <location evidence="1">Cell membrane</location>
        <topology evidence="1">Multi-pass membrane protein</topology>
    </subcellularLocation>
</comment>
<dbReference type="WBParaSite" id="EVEC_0000556101-mRNA-1">
    <property type="protein sequence ID" value="EVEC_0000556101-mRNA-1"/>
    <property type="gene ID" value="EVEC_0000556101"/>
</dbReference>
<evidence type="ECO:0000259" key="9">
    <source>
        <dbReference type="PROSITE" id="PS50156"/>
    </source>
</evidence>
<protein>
    <submittedName>
        <fullName evidence="12">SSD domain-containing protein</fullName>
    </submittedName>
</protein>
<keyword evidence="3" id="KW-1003">Cell membrane</keyword>
<comment type="similarity">
    <text evidence="2">Belongs to the patched family.</text>
</comment>
<gene>
    <name evidence="10" type="ORF">EVEC_LOCUS5172</name>
</gene>
<evidence type="ECO:0000313" key="11">
    <source>
        <dbReference type="Proteomes" id="UP000274131"/>
    </source>
</evidence>
<dbReference type="Gene3D" id="1.20.1640.10">
    <property type="entry name" value="Multidrug efflux transporter AcrB transmembrane domain"/>
    <property type="match status" value="1"/>
</dbReference>
<evidence type="ECO:0000256" key="8">
    <source>
        <dbReference type="SAM" id="Phobius"/>
    </source>
</evidence>
<evidence type="ECO:0000256" key="4">
    <source>
        <dbReference type="ARBA" id="ARBA00022692"/>
    </source>
</evidence>
<evidence type="ECO:0000313" key="10">
    <source>
        <dbReference type="EMBL" id="VDD90421.1"/>
    </source>
</evidence>
<dbReference type="PANTHER" id="PTHR10796:SF181">
    <property type="entry name" value="SSD DOMAIN-CONTAINING PROTEIN"/>
    <property type="match status" value="1"/>
</dbReference>
<dbReference type="InterPro" id="IPR003392">
    <property type="entry name" value="PTHD_SSD"/>
</dbReference>
<dbReference type="SUPFAM" id="SSF82866">
    <property type="entry name" value="Multidrug efflux transporter AcrB transmembrane domain"/>
    <property type="match status" value="2"/>
</dbReference>
<keyword evidence="11" id="KW-1185">Reference proteome</keyword>
<feature type="transmembrane region" description="Helical" evidence="8">
    <location>
        <begin position="535"/>
        <end position="559"/>
    </location>
</feature>
<dbReference type="Proteomes" id="UP000274131">
    <property type="component" value="Unassembled WGS sequence"/>
</dbReference>
<evidence type="ECO:0000256" key="1">
    <source>
        <dbReference type="ARBA" id="ARBA00004651"/>
    </source>
</evidence>
<dbReference type="PROSITE" id="PS50156">
    <property type="entry name" value="SSD"/>
    <property type="match status" value="1"/>
</dbReference>
<keyword evidence="5 8" id="KW-1133">Transmembrane helix</keyword>
<dbReference type="FunFam" id="1.20.1640.10:FF:000013">
    <property type="entry name" value="PaTched Related family"/>
    <property type="match status" value="1"/>
</dbReference>
<keyword evidence="7" id="KW-0325">Glycoprotein</keyword>
<keyword evidence="4 8" id="KW-0812">Transmembrane</keyword>
<dbReference type="PANTHER" id="PTHR10796">
    <property type="entry name" value="PATCHED-RELATED"/>
    <property type="match status" value="1"/>
</dbReference>
<evidence type="ECO:0000256" key="2">
    <source>
        <dbReference type="ARBA" id="ARBA00005585"/>
    </source>
</evidence>
<feature type="transmembrane region" description="Helical" evidence="8">
    <location>
        <begin position="201"/>
        <end position="223"/>
    </location>
</feature>
<reference evidence="12" key="1">
    <citation type="submission" date="2017-02" db="UniProtKB">
        <authorList>
            <consortium name="WormBaseParasite"/>
        </authorList>
    </citation>
    <scope>IDENTIFICATION</scope>
</reference>
<feature type="transmembrane region" description="Helical" evidence="8">
    <location>
        <begin position="42"/>
        <end position="65"/>
    </location>
</feature>
<feature type="domain" description="SSD" evidence="9">
    <location>
        <begin position="1"/>
        <end position="96"/>
    </location>
</feature>